<dbReference type="Proteomes" id="UP001417504">
    <property type="component" value="Unassembled WGS sequence"/>
</dbReference>
<feature type="region of interest" description="Disordered" evidence="1">
    <location>
        <begin position="253"/>
        <end position="289"/>
    </location>
</feature>
<dbReference type="PANTHER" id="PTHR37195:SF2">
    <property type="entry name" value="NUCLEOLIN-LIKE"/>
    <property type="match status" value="1"/>
</dbReference>
<keyword evidence="4" id="KW-1185">Reference proteome</keyword>
<sequence>MVVVILVGAPGSGKSTFCEAVMKSAHRPWSRLCQDTIANGKAGTKAQCLKSAIDALKDGKSYVILEGLENSKNEDGNQEEPLSCAIGMLKNMAWRTYKQLLIKLENLSLKLLRDAQFEELSARDLLLTSALNSDYLLTLPIYVDWKKAYESNAIIFRFASVLTDGEKMVDVLVKQNIVPGIKVDKDLTIEVSHCSLAGSLAAVFQGIDANKYCNWCHDINCVPSSFWSCSEKVLPCEEDMGMEYLVRPVGRAEDEEDASDFEPGEENGEEELGEEDDDDEGDAAGKGEVSAKRKGTNYINSIYYYIRGCDARREGLQIKMVQLLQLC</sequence>
<dbReference type="PANTHER" id="PTHR37195">
    <property type="entry name" value="OS01G0332900 PROTEIN"/>
    <property type="match status" value="1"/>
</dbReference>
<feature type="domain" description="ATPase AAA-type core" evidence="2">
    <location>
        <begin position="4"/>
        <end position="94"/>
    </location>
</feature>
<dbReference type="AlphaFoldDB" id="A0AAP0PC99"/>
<name>A0AAP0PC99_9MAGN</name>
<comment type="caution">
    <text evidence="3">The sequence shown here is derived from an EMBL/GenBank/DDBJ whole genome shotgun (WGS) entry which is preliminary data.</text>
</comment>
<gene>
    <name evidence="3" type="ORF">Sjap_009441</name>
</gene>
<dbReference type="SUPFAM" id="SSF52540">
    <property type="entry name" value="P-loop containing nucleoside triphosphate hydrolases"/>
    <property type="match status" value="1"/>
</dbReference>
<dbReference type="GO" id="GO:0016887">
    <property type="term" value="F:ATP hydrolysis activity"/>
    <property type="evidence" value="ECO:0007669"/>
    <property type="project" value="InterPro"/>
</dbReference>
<evidence type="ECO:0000256" key="1">
    <source>
        <dbReference type="SAM" id="MobiDB-lite"/>
    </source>
</evidence>
<evidence type="ECO:0000259" key="2">
    <source>
        <dbReference type="Pfam" id="PF00004"/>
    </source>
</evidence>
<dbReference type="Gene3D" id="3.40.50.300">
    <property type="entry name" value="P-loop containing nucleotide triphosphate hydrolases"/>
    <property type="match status" value="1"/>
</dbReference>
<organism evidence="3 4">
    <name type="scientific">Stephania japonica</name>
    <dbReference type="NCBI Taxonomy" id="461633"/>
    <lineage>
        <taxon>Eukaryota</taxon>
        <taxon>Viridiplantae</taxon>
        <taxon>Streptophyta</taxon>
        <taxon>Embryophyta</taxon>
        <taxon>Tracheophyta</taxon>
        <taxon>Spermatophyta</taxon>
        <taxon>Magnoliopsida</taxon>
        <taxon>Ranunculales</taxon>
        <taxon>Menispermaceae</taxon>
        <taxon>Menispermoideae</taxon>
        <taxon>Cissampelideae</taxon>
        <taxon>Stephania</taxon>
    </lineage>
</organism>
<protein>
    <recommendedName>
        <fullName evidence="2">ATPase AAA-type core domain-containing protein</fullName>
    </recommendedName>
</protein>
<dbReference type="InterPro" id="IPR003959">
    <property type="entry name" value="ATPase_AAA_core"/>
</dbReference>
<reference evidence="3 4" key="1">
    <citation type="submission" date="2024-01" db="EMBL/GenBank/DDBJ databases">
        <title>Genome assemblies of Stephania.</title>
        <authorList>
            <person name="Yang L."/>
        </authorList>
    </citation>
    <scope>NUCLEOTIDE SEQUENCE [LARGE SCALE GENOMIC DNA]</scope>
    <source>
        <strain evidence="3">QJT</strain>
        <tissue evidence="3">Leaf</tissue>
    </source>
</reference>
<proteinExistence type="predicted"/>
<evidence type="ECO:0000313" key="4">
    <source>
        <dbReference type="Proteomes" id="UP001417504"/>
    </source>
</evidence>
<dbReference type="GO" id="GO:0005524">
    <property type="term" value="F:ATP binding"/>
    <property type="evidence" value="ECO:0007669"/>
    <property type="project" value="InterPro"/>
</dbReference>
<dbReference type="EMBL" id="JBBNAE010000003">
    <property type="protein sequence ID" value="KAK9138847.1"/>
    <property type="molecule type" value="Genomic_DNA"/>
</dbReference>
<evidence type="ECO:0000313" key="3">
    <source>
        <dbReference type="EMBL" id="KAK9138847.1"/>
    </source>
</evidence>
<dbReference type="InterPro" id="IPR027417">
    <property type="entry name" value="P-loop_NTPase"/>
</dbReference>
<feature type="compositionally biased region" description="Acidic residues" evidence="1">
    <location>
        <begin position="253"/>
        <end position="282"/>
    </location>
</feature>
<dbReference type="Pfam" id="PF00004">
    <property type="entry name" value="AAA"/>
    <property type="match status" value="1"/>
</dbReference>
<accession>A0AAP0PC99</accession>